<dbReference type="EMBL" id="QURW01000023">
    <property type="protein sequence ID" value="RQD86147.1"/>
    <property type="molecule type" value="Genomic_DNA"/>
</dbReference>
<evidence type="ECO:0000313" key="3">
    <source>
        <dbReference type="Proteomes" id="UP000286095"/>
    </source>
</evidence>
<reference evidence="2 3" key="1">
    <citation type="submission" date="2018-08" db="EMBL/GenBank/DDBJ databases">
        <title>Survival mechanisms of Campylobacter hepaticus identified by genomic analysis and comparative transcriptomic analysis of in vivo and in vitro derived bacteria.</title>
        <authorList>
            <person name="Van T.T.H."/>
            <person name="Moore R.J."/>
        </authorList>
    </citation>
    <scope>NUCLEOTIDE SEQUENCE [LARGE SCALE GENOMIC DNA]</scope>
    <source>
        <strain evidence="2 3">54L</strain>
    </source>
</reference>
<protein>
    <submittedName>
        <fullName evidence="2">Uncharacterized protein</fullName>
    </submittedName>
</protein>
<organism evidence="2 3">
    <name type="scientific">Campylobacter hepaticus</name>
    <dbReference type="NCBI Taxonomy" id="1813019"/>
    <lineage>
        <taxon>Bacteria</taxon>
        <taxon>Pseudomonadati</taxon>
        <taxon>Campylobacterota</taxon>
        <taxon>Epsilonproteobacteria</taxon>
        <taxon>Campylobacterales</taxon>
        <taxon>Campylobacteraceae</taxon>
        <taxon>Campylobacter</taxon>
    </lineage>
</organism>
<name>A0A424YZ48_9BACT</name>
<dbReference type="Proteomes" id="UP000286095">
    <property type="component" value="Unassembled WGS sequence"/>
</dbReference>
<gene>
    <name evidence="2" type="ORF">DZD40_07080</name>
</gene>
<evidence type="ECO:0000313" key="2">
    <source>
        <dbReference type="EMBL" id="RQD86147.1"/>
    </source>
</evidence>
<keyword evidence="1" id="KW-0175">Coiled coil</keyword>
<evidence type="ECO:0000256" key="1">
    <source>
        <dbReference type="SAM" id="Coils"/>
    </source>
</evidence>
<proteinExistence type="predicted"/>
<accession>A0A424YZ48</accession>
<dbReference type="AlphaFoldDB" id="A0A424YZ48"/>
<feature type="coiled-coil region" evidence="1">
    <location>
        <begin position="211"/>
        <end position="247"/>
    </location>
</feature>
<comment type="caution">
    <text evidence="2">The sequence shown here is derived from an EMBL/GenBank/DDBJ whole genome shotgun (WGS) entry which is preliminary data.</text>
</comment>
<sequence length="331" mass="38530">MQEKIQILIDLLEINKAQATDIVGRYLKNAKDIHSFLDFYFETLEKENIIGTTYEKLRMVCKKAEIEFKKRFEDKEIFLEWLCNKYKNQACFRVFQGDFKYSYFANYGSNQKIKINQECIDSLICINAFKQITYKNGEPLENNEFKEALLEFIFKNQDRIGRDLEHSLPMREIERVLTLDEMSELETLKNTKKEPSEQELQRQQYLKELGLDGLDEKLKRLEELDKKQRDKEEQDALIAKYAQVESELRKAYPDADLKAMAELATKLSGLGEGNIDSWKTLLNLVGKSSNAKKAEDLSSANNNIKSSDFNDKLKKGKVNEIDLGKELLSLV</sequence>